<comment type="caution">
    <text evidence="2">The sequence shown here is derived from an EMBL/GenBank/DDBJ whole genome shotgun (WGS) entry which is preliminary data.</text>
</comment>
<feature type="region of interest" description="Disordered" evidence="1">
    <location>
        <begin position="23"/>
        <end position="58"/>
    </location>
</feature>
<evidence type="ECO:0000256" key="1">
    <source>
        <dbReference type="SAM" id="MobiDB-lite"/>
    </source>
</evidence>
<keyword evidence="3" id="KW-1185">Reference proteome</keyword>
<organism evidence="2 3">
    <name type="scientific">Hoylesella shahii DSM 15611 = JCM 12083</name>
    <dbReference type="NCBI Taxonomy" id="1122991"/>
    <lineage>
        <taxon>Bacteria</taxon>
        <taxon>Pseudomonadati</taxon>
        <taxon>Bacteroidota</taxon>
        <taxon>Bacteroidia</taxon>
        <taxon>Bacteroidales</taxon>
        <taxon>Prevotellaceae</taxon>
        <taxon>Hoylesella</taxon>
    </lineage>
</organism>
<dbReference type="AlphaFoldDB" id="A0A318I5U8"/>
<dbReference type="EMBL" id="QJJX01000001">
    <property type="protein sequence ID" value="PXX24806.1"/>
    <property type="molecule type" value="Genomic_DNA"/>
</dbReference>
<dbReference type="RefSeq" id="WP_170116103.1">
    <property type="nucleotide sequence ID" value="NZ_BAIZ01000008.1"/>
</dbReference>
<gene>
    <name evidence="2" type="ORF">EJ73_00072</name>
</gene>
<protein>
    <submittedName>
        <fullName evidence="2">Uncharacterized protein</fullName>
    </submittedName>
</protein>
<proteinExistence type="predicted"/>
<sequence length="58" mass="6588">MKKKKYIMPRVLMLKLTIETQLTAGSWQSDEPGAKSDNSFDEDIYPDEDGGNTLPRVE</sequence>
<evidence type="ECO:0000313" key="3">
    <source>
        <dbReference type="Proteomes" id="UP000248314"/>
    </source>
</evidence>
<evidence type="ECO:0000313" key="2">
    <source>
        <dbReference type="EMBL" id="PXX24806.1"/>
    </source>
</evidence>
<accession>A0A318I5U8</accession>
<feature type="compositionally biased region" description="Acidic residues" evidence="1">
    <location>
        <begin position="39"/>
        <end position="50"/>
    </location>
</feature>
<reference evidence="2 3" key="1">
    <citation type="submission" date="2018-05" db="EMBL/GenBank/DDBJ databases">
        <title>Genomic Encyclopedia of Type Strains, Phase I: the one thousand microbial genomes (KMG-I) project.</title>
        <authorList>
            <person name="Kyrpides N."/>
        </authorList>
    </citation>
    <scope>NUCLEOTIDE SEQUENCE [LARGE SCALE GENOMIC DNA]</scope>
    <source>
        <strain evidence="2 3">DSM 15611</strain>
    </source>
</reference>
<name>A0A318I5U8_9BACT</name>
<dbReference type="Proteomes" id="UP000248314">
    <property type="component" value="Unassembled WGS sequence"/>
</dbReference>